<evidence type="ECO:0000313" key="4">
    <source>
        <dbReference type="Proteomes" id="UP000229893"/>
    </source>
</evidence>
<feature type="transmembrane region" description="Helical" evidence="1">
    <location>
        <begin position="268"/>
        <end position="290"/>
    </location>
</feature>
<gene>
    <name evidence="3" type="ORF">COV57_00290</name>
</gene>
<sequence>MKKFFTFLFLFVVFSPLVYGASFESKERVSLSPGVSVRDNFYVAGGEVTISGEVLRDLVALGGEVTITGEVGEDLLIGGGVVNILGNVDQDVRVGGGKILIAGEVLGDLLAGGGDIHILPTANIYQDAILGGGKIVIDGDVKGDVVLGAKDVVINGEVLGNIEARVSGDITLGKDAVIYGNITYFARNDLKIEEGASILGNVTFNKMEVSSLIMDYDILAKGLFAVLSIFLLVKLLAILLVGFCLIWMFKKFSSDLVEVSIKNFWREVLRGFIILIVTPVLAVLFLLTIVGGIVTVVILLTYILLLVLASIYSGVVFGSVLFKYMTKQKTITVNIVNGLSGIVILYLLGLIPLIGWIILGVFCLSALGAVSSVLYKKIK</sequence>
<dbReference type="SUPFAM" id="SSF51161">
    <property type="entry name" value="Trimeric LpxA-like enzymes"/>
    <property type="match status" value="1"/>
</dbReference>
<feature type="transmembrane region" description="Helical" evidence="1">
    <location>
        <begin position="331"/>
        <end position="348"/>
    </location>
</feature>
<dbReference type="Pfam" id="PF26514">
    <property type="entry name" value="DUF8173"/>
    <property type="match status" value="1"/>
</dbReference>
<accession>A0A2H0N8K0</accession>
<organism evidence="3 4">
    <name type="scientific">Candidatus Liptonbacteria bacterium CG11_big_fil_rev_8_21_14_0_20_35_14</name>
    <dbReference type="NCBI Taxonomy" id="1974634"/>
    <lineage>
        <taxon>Bacteria</taxon>
        <taxon>Candidatus Liptoniibacteriota</taxon>
    </lineage>
</organism>
<keyword evidence="1" id="KW-1133">Transmembrane helix</keyword>
<dbReference type="InterPro" id="IPR058486">
    <property type="entry name" value="DUF8173"/>
</dbReference>
<feature type="domain" description="DUF8173" evidence="2">
    <location>
        <begin position="231"/>
        <end position="375"/>
    </location>
</feature>
<dbReference type="InterPro" id="IPR007607">
    <property type="entry name" value="BacA/B"/>
</dbReference>
<comment type="caution">
    <text evidence="3">The sequence shown here is derived from an EMBL/GenBank/DDBJ whole genome shotgun (WGS) entry which is preliminary data.</text>
</comment>
<keyword evidence="1" id="KW-0472">Membrane</keyword>
<feature type="transmembrane region" description="Helical" evidence="1">
    <location>
        <begin position="223"/>
        <end position="247"/>
    </location>
</feature>
<protein>
    <recommendedName>
        <fullName evidence="2">DUF8173 domain-containing protein</fullName>
    </recommendedName>
</protein>
<dbReference type="AlphaFoldDB" id="A0A2H0N8K0"/>
<dbReference type="Proteomes" id="UP000229893">
    <property type="component" value="Unassembled WGS sequence"/>
</dbReference>
<feature type="transmembrane region" description="Helical" evidence="1">
    <location>
        <begin position="296"/>
        <end position="322"/>
    </location>
</feature>
<dbReference type="Pfam" id="PF04519">
    <property type="entry name" value="Bactofilin"/>
    <property type="match status" value="1"/>
</dbReference>
<reference evidence="3 4" key="1">
    <citation type="submission" date="2017-09" db="EMBL/GenBank/DDBJ databases">
        <title>Depth-based differentiation of microbial function through sediment-hosted aquifers and enrichment of novel symbionts in the deep terrestrial subsurface.</title>
        <authorList>
            <person name="Probst A.J."/>
            <person name="Ladd B."/>
            <person name="Jarett J.K."/>
            <person name="Geller-Mcgrath D.E."/>
            <person name="Sieber C.M."/>
            <person name="Emerson J.B."/>
            <person name="Anantharaman K."/>
            <person name="Thomas B.C."/>
            <person name="Malmstrom R."/>
            <person name="Stieglmeier M."/>
            <person name="Klingl A."/>
            <person name="Woyke T."/>
            <person name="Ryan C.M."/>
            <person name="Banfield J.F."/>
        </authorList>
    </citation>
    <scope>NUCLEOTIDE SEQUENCE [LARGE SCALE GENOMIC DNA]</scope>
    <source>
        <strain evidence="3">CG11_big_fil_rev_8_21_14_0_20_35_14</strain>
    </source>
</reference>
<keyword evidence="1" id="KW-0812">Transmembrane</keyword>
<evidence type="ECO:0000256" key="1">
    <source>
        <dbReference type="SAM" id="Phobius"/>
    </source>
</evidence>
<evidence type="ECO:0000259" key="2">
    <source>
        <dbReference type="Pfam" id="PF26514"/>
    </source>
</evidence>
<name>A0A2H0N8K0_9BACT</name>
<evidence type="ECO:0000313" key="3">
    <source>
        <dbReference type="EMBL" id="PIR05218.1"/>
    </source>
</evidence>
<dbReference type="InterPro" id="IPR011004">
    <property type="entry name" value="Trimer_LpxA-like_sf"/>
</dbReference>
<dbReference type="EMBL" id="PCWO01000003">
    <property type="protein sequence ID" value="PIR05218.1"/>
    <property type="molecule type" value="Genomic_DNA"/>
</dbReference>
<feature type="transmembrane region" description="Helical" evidence="1">
    <location>
        <begin position="354"/>
        <end position="375"/>
    </location>
</feature>
<proteinExistence type="predicted"/>